<dbReference type="Proteomes" id="UP000703893">
    <property type="component" value="Unassembled WGS sequence"/>
</dbReference>
<dbReference type="InterPro" id="IPR052648">
    <property type="entry name" value="Ser-tRNA(Sec)_kinase"/>
</dbReference>
<dbReference type="PANTHER" id="PTHR20873">
    <property type="entry name" value="L-SERYL-TRNA(SEC) KINASE"/>
    <property type="match status" value="1"/>
</dbReference>
<dbReference type="GO" id="GO:0000049">
    <property type="term" value="F:tRNA binding"/>
    <property type="evidence" value="ECO:0007669"/>
    <property type="project" value="TreeGrafter"/>
</dbReference>
<accession>A0A937X109</accession>
<name>A0A937X109_9BACT</name>
<dbReference type="Gene3D" id="3.40.50.300">
    <property type="entry name" value="P-loop containing nucleotide triphosphate hydrolases"/>
    <property type="match status" value="1"/>
</dbReference>
<protein>
    <submittedName>
        <fullName evidence="1">AAA family ATPase</fullName>
    </submittedName>
</protein>
<proteinExistence type="predicted"/>
<dbReference type="PANTHER" id="PTHR20873:SF0">
    <property type="entry name" value="L-SERYL-TRNA(SEC) KINASE"/>
    <property type="match status" value="1"/>
</dbReference>
<dbReference type="SUPFAM" id="SSF52540">
    <property type="entry name" value="P-loop containing nucleoside triphosphate hydrolases"/>
    <property type="match status" value="1"/>
</dbReference>
<dbReference type="GO" id="GO:0016301">
    <property type="term" value="F:kinase activity"/>
    <property type="evidence" value="ECO:0007669"/>
    <property type="project" value="TreeGrafter"/>
</dbReference>
<comment type="caution">
    <text evidence="1">The sequence shown here is derived from an EMBL/GenBank/DDBJ whole genome shotgun (WGS) entry which is preliminary data.</text>
</comment>
<dbReference type="Pfam" id="PF13671">
    <property type="entry name" value="AAA_33"/>
    <property type="match status" value="1"/>
</dbReference>
<sequence>MLAIVTVGIPACGKSTFARGLVADGWFDLNRDALRATVGGGFGVPRAEAAVTRLWRNALRDAASAGKDIILSDTHVSRRSRKEVCRTLRRQGYERITALVFDVPLDTCLQRNRARAVPVPDEVLYRMADTLRRQPVWLTDGFTAIDVP</sequence>
<evidence type="ECO:0000313" key="2">
    <source>
        <dbReference type="Proteomes" id="UP000703893"/>
    </source>
</evidence>
<gene>
    <name evidence="1" type="ORF">FJZ00_02600</name>
</gene>
<dbReference type="AlphaFoldDB" id="A0A937X109"/>
<dbReference type="InterPro" id="IPR017101">
    <property type="entry name" value="P-loop_ATP/GTP-bd_All4644_prd"/>
</dbReference>
<evidence type="ECO:0000313" key="1">
    <source>
        <dbReference type="EMBL" id="MBM3274016.1"/>
    </source>
</evidence>
<organism evidence="1 2">
    <name type="scientific">Candidatus Tanganyikabacteria bacterium</name>
    <dbReference type="NCBI Taxonomy" id="2961651"/>
    <lineage>
        <taxon>Bacteria</taxon>
        <taxon>Bacillati</taxon>
        <taxon>Candidatus Sericytochromatia</taxon>
        <taxon>Candidatus Tanganyikabacteria</taxon>
    </lineage>
</organism>
<dbReference type="PIRSF" id="PIRSF037081">
    <property type="entry name" value="P-loop_All4644_prd"/>
    <property type="match status" value="1"/>
</dbReference>
<dbReference type="EMBL" id="VGJX01000100">
    <property type="protein sequence ID" value="MBM3274016.1"/>
    <property type="molecule type" value="Genomic_DNA"/>
</dbReference>
<dbReference type="InterPro" id="IPR027417">
    <property type="entry name" value="P-loop_NTPase"/>
</dbReference>
<reference evidence="1 2" key="1">
    <citation type="submission" date="2019-03" db="EMBL/GenBank/DDBJ databases">
        <title>Lake Tanganyika Metagenome-Assembled Genomes (MAGs).</title>
        <authorList>
            <person name="Tran P."/>
        </authorList>
    </citation>
    <scope>NUCLEOTIDE SEQUENCE [LARGE SCALE GENOMIC DNA]</scope>
    <source>
        <strain evidence="1">K_DeepCast_65m_m2_236</strain>
    </source>
</reference>